<accession>A0A8J1Y7Y4</accession>
<reference evidence="5" key="1">
    <citation type="submission" date="2022-03" db="EMBL/GenBank/DDBJ databases">
        <authorList>
            <person name="Martin C."/>
        </authorList>
    </citation>
    <scope>NUCLEOTIDE SEQUENCE</scope>
</reference>
<dbReference type="AlphaFoldDB" id="A0A8J1Y7Y4"/>
<evidence type="ECO:0000256" key="2">
    <source>
        <dbReference type="ARBA" id="ARBA00022692"/>
    </source>
</evidence>
<comment type="subcellular location">
    <subcellularLocation>
        <location evidence="1">Membrane</location>
        <topology evidence="1">Multi-pass membrane protein</topology>
    </subcellularLocation>
</comment>
<dbReference type="PANTHER" id="PTHR10924">
    <property type="entry name" value="MAJOR FACILITATOR SUPERFAMILY PROTEIN-RELATED"/>
    <property type="match status" value="1"/>
</dbReference>
<keyword evidence="2" id="KW-0812">Transmembrane</keyword>
<dbReference type="InterPro" id="IPR036259">
    <property type="entry name" value="MFS_trans_sf"/>
</dbReference>
<evidence type="ECO:0000313" key="5">
    <source>
        <dbReference type="EMBL" id="CAH1780391.1"/>
    </source>
</evidence>
<name>A0A8J1Y7Y4_OWEFU</name>
<sequence>MIPPRKTWLIHMGQFITAWGGPMLFASPVVLSATWFPGEQQTLAISVGVTAGAVGQAVSFIIGPVFVPDSGSCQQNRSGHNISDIVTEHIQTISLENKNHNCSGDAAFIKDAGDGITKLLLVEFIWSVLLLLVTMLYFPARPPTPPSISASFEREDYLRGFLRALKSPKVYLIGFIYALPAAVFSMWANFIDVFLLPIGIQQDDAGWIGFWGIFSAGISCIIVGGFIDHFKAWLKSSILVLYCISIGSAVWFLLLCMKIIPFSLGMVYASFILTSAMMNSPQALMFELICQVCYPIGEATASGILCIIFNFVAIIFLILASIEILGTAWLNWSLLVSVGVCVPPLALVSVNFKRLEVDKHGDKSE</sequence>
<evidence type="ECO:0000313" key="6">
    <source>
        <dbReference type="Proteomes" id="UP000749559"/>
    </source>
</evidence>
<dbReference type="GO" id="GO:0016020">
    <property type="term" value="C:membrane"/>
    <property type="evidence" value="ECO:0007669"/>
    <property type="project" value="UniProtKB-SubCell"/>
</dbReference>
<evidence type="ECO:0000256" key="4">
    <source>
        <dbReference type="ARBA" id="ARBA00023136"/>
    </source>
</evidence>
<dbReference type="InterPro" id="IPR049680">
    <property type="entry name" value="FLVCR1-2_SLC49-like"/>
</dbReference>
<evidence type="ECO:0000256" key="3">
    <source>
        <dbReference type="ARBA" id="ARBA00022989"/>
    </source>
</evidence>
<dbReference type="PANTHER" id="PTHR10924:SF27">
    <property type="entry name" value="SOLUTE CARRIER FAMILY 49 MEMBER 4"/>
    <property type="match status" value="1"/>
</dbReference>
<keyword evidence="4" id="KW-0472">Membrane</keyword>
<keyword evidence="3" id="KW-1133">Transmembrane helix</keyword>
<organism evidence="5 6">
    <name type="scientific">Owenia fusiformis</name>
    <name type="common">Polychaete worm</name>
    <dbReference type="NCBI Taxonomy" id="6347"/>
    <lineage>
        <taxon>Eukaryota</taxon>
        <taxon>Metazoa</taxon>
        <taxon>Spiralia</taxon>
        <taxon>Lophotrochozoa</taxon>
        <taxon>Annelida</taxon>
        <taxon>Polychaeta</taxon>
        <taxon>Sedentaria</taxon>
        <taxon>Canalipalpata</taxon>
        <taxon>Sabellida</taxon>
        <taxon>Oweniida</taxon>
        <taxon>Oweniidae</taxon>
        <taxon>Owenia</taxon>
    </lineage>
</organism>
<comment type="caution">
    <text evidence="5">The sequence shown here is derived from an EMBL/GenBank/DDBJ whole genome shotgun (WGS) entry which is preliminary data.</text>
</comment>
<keyword evidence="6" id="KW-1185">Reference proteome</keyword>
<dbReference type="Proteomes" id="UP000749559">
    <property type="component" value="Unassembled WGS sequence"/>
</dbReference>
<protein>
    <submittedName>
        <fullName evidence="5">Uncharacterized protein</fullName>
    </submittedName>
</protein>
<gene>
    <name evidence="5" type="ORF">OFUS_LOCUS7087</name>
</gene>
<dbReference type="SUPFAM" id="SSF103473">
    <property type="entry name" value="MFS general substrate transporter"/>
    <property type="match status" value="1"/>
</dbReference>
<proteinExistence type="predicted"/>
<dbReference type="OrthoDB" id="422206at2759"/>
<evidence type="ECO:0000256" key="1">
    <source>
        <dbReference type="ARBA" id="ARBA00004141"/>
    </source>
</evidence>
<dbReference type="Gene3D" id="1.20.1250.20">
    <property type="entry name" value="MFS general substrate transporter like domains"/>
    <property type="match status" value="1"/>
</dbReference>
<dbReference type="EMBL" id="CAIIXF020000003">
    <property type="protein sequence ID" value="CAH1780391.1"/>
    <property type="molecule type" value="Genomic_DNA"/>
</dbReference>